<reference evidence="2" key="2">
    <citation type="submission" date="2021-04" db="EMBL/GenBank/DDBJ databases">
        <authorList>
            <person name="Gilroy R."/>
        </authorList>
    </citation>
    <scope>NUCLEOTIDE SEQUENCE</scope>
    <source>
        <strain evidence="2">ChiSjej1B19-5720</strain>
    </source>
</reference>
<gene>
    <name evidence="2" type="ORF">IAA06_04215</name>
</gene>
<accession>A0A9D2LQZ6</accession>
<reference evidence="2" key="1">
    <citation type="journal article" date="2021" name="PeerJ">
        <title>Extensive microbial diversity within the chicken gut microbiome revealed by metagenomics and culture.</title>
        <authorList>
            <person name="Gilroy R."/>
            <person name="Ravi A."/>
            <person name="Getino M."/>
            <person name="Pursley I."/>
            <person name="Horton D.L."/>
            <person name="Alikhan N.F."/>
            <person name="Baker D."/>
            <person name="Gharbi K."/>
            <person name="Hall N."/>
            <person name="Watson M."/>
            <person name="Adriaenssens E.M."/>
            <person name="Foster-Nyarko E."/>
            <person name="Jarju S."/>
            <person name="Secka A."/>
            <person name="Antonio M."/>
            <person name="Oren A."/>
            <person name="Chaudhuri R.R."/>
            <person name="La Ragione R."/>
            <person name="Hildebrand F."/>
            <person name="Pallen M.J."/>
        </authorList>
    </citation>
    <scope>NUCLEOTIDE SEQUENCE</scope>
    <source>
        <strain evidence="2">ChiSjej1B19-5720</strain>
    </source>
</reference>
<evidence type="ECO:0000313" key="2">
    <source>
        <dbReference type="EMBL" id="HJB27981.1"/>
    </source>
</evidence>
<dbReference type="EMBL" id="DWYZ01000086">
    <property type="protein sequence ID" value="HJB27981.1"/>
    <property type="molecule type" value="Genomic_DNA"/>
</dbReference>
<evidence type="ECO:0000256" key="1">
    <source>
        <dbReference type="SAM" id="MobiDB-lite"/>
    </source>
</evidence>
<comment type="caution">
    <text evidence="2">The sequence shown here is derived from an EMBL/GenBank/DDBJ whole genome shotgun (WGS) entry which is preliminary data.</text>
</comment>
<evidence type="ECO:0008006" key="4">
    <source>
        <dbReference type="Google" id="ProtNLM"/>
    </source>
</evidence>
<sequence length="120" mass="13795">MRKFFYGISVFLFLCVLSLGYYRTYQMAEGGRTAAESPIGPEEQEKTQTVSSQEESGYGKYYLKDLDGLVVVYRSDKKTVFETTGIELSSLPEKLSREIQEGKYIKSEKELYSFLENYST</sequence>
<dbReference type="AlphaFoldDB" id="A0A9D2LQZ6"/>
<proteinExistence type="predicted"/>
<feature type="region of interest" description="Disordered" evidence="1">
    <location>
        <begin position="33"/>
        <end position="53"/>
    </location>
</feature>
<dbReference type="Proteomes" id="UP000823842">
    <property type="component" value="Unassembled WGS sequence"/>
</dbReference>
<evidence type="ECO:0000313" key="3">
    <source>
        <dbReference type="Proteomes" id="UP000823842"/>
    </source>
</evidence>
<protein>
    <recommendedName>
        <fullName evidence="4">Bypass of forespore C C-terminal domain-containing protein</fullName>
    </recommendedName>
</protein>
<name>A0A9D2LQZ6_9FIRM</name>
<organism evidence="2 3">
    <name type="scientific">Candidatus Blautia faecavium</name>
    <dbReference type="NCBI Taxonomy" id="2838487"/>
    <lineage>
        <taxon>Bacteria</taxon>
        <taxon>Bacillati</taxon>
        <taxon>Bacillota</taxon>
        <taxon>Clostridia</taxon>
        <taxon>Lachnospirales</taxon>
        <taxon>Lachnospiraceae</taxon>
        <taxon>Blautia</taxon>
    </lineage>
</organism>